<dbReference type="AlphaFoldDB" id="A0AAP0EAK0"/>
<proteinExistence type="predicted"/>
<comment type="caution">
    <text evidence="1">The sequence shown here is derived from an EMBL/GenBank/DDBJ whole genome shotgun (WGS) entry which is preliminary data.</text>
</comment>
<keyword evidence="2" id="KW-1185">Reference proteome</keyword>
<evidence type="ECO:0000313" key="1">
    <source>
        <dbReference type="EMBL" id="KAK9089674.1"/>
    </source>
</evidence>
<evidence type="ECO:0000313" key="2">
    <source>
        <dbReference type="Proteomes" id="UP001419268"/>
    </source>
</evidence>
<dbReference type="Proteomes" id="UP001419268">
    <property type="component" value="Unassembled WGS sequence"/>
</dbReference>
<protein>
    <submittedName>
        <fullName evidence="1">Uncharacterized protein</fullName>
    </submittedName>
</protein>
<accession>A0AAP0EAK0</accession>
<sequence length="252" mass="27316">MGGQEGFLGEMEIWRCGAHVAPGCYTLPELGAVAWRPCSASRVIQNKIGESPKCSKKVVDLLLPRPAVARRTYTHRHKLDGQIAHFAFRGKNPAKSLNSCNDRRISYNSLHPEVSVIEILTFHSDSAGFDSTNWGSITGIDTGHNMNQYDEFDTLMYIYSLLVSSALANGGEARWVAQNDDGESKAKLGIQKRASKESDVTSGISGGMGVRRVAECVHMAKMKESSSISAGSSVQQKKKKCAGVMSVCAMAE</sequence>
<reference evidence="1 2" key="1">
    <citation type="submission" date="2024-01" db="EMBL/GenBank/DDBJ databases">
        <title>Genome assemblies of Stephania.</title>
        <authorList>
            <person name="Yang L."/>
        </authorList>
    </citation>
    <scope>NUCLEOTIDE SEQUENCE [LARGE SCALE GENOMIC DNA]</scope>
    <source>
        <strain evidence="1">JXDWG</strain>
        <tissue evidence="1">Leaf</tissue>
    </source>
</reference>
<gene>
    <name evidence="1" type="ORF">Scep_028756</name>
</gene>
<name>A0AAP0EAK0_9MAGN</name>
<organism evidence="1 2">
    <name type="scientific">Stephania cephalantha</name>
    <dbReference type="NCBI Taxonomy" id="152367"/>
    <lineage>
        <taxon>Eukaryota</taxon>
        <taxon>Viridiplantae</taxon>
        <taxon>Streptophyta</taxon>
        <taxon>Embryophyta</taxon>
        <taxon>Tracheophyta</taxon>
        <taxon>Spermatophyta</taxon>
        <taxon>Magnoliopsida</taxon>
        <taxon>Ranunculales</taxon>
        <taxon>Menispermaceae</taxon>
        <taxon>Menispermoideae</taxon>
        <taxon>Cissampelideae</taxon>
        <taxon>Stephania</taxon>
    </lineage>
</organism>
<dbReference type="EMBL" id="JBBNAG010000012">
    <property type="protein sequence ID" value="KAK9089674.1"/>
    <property type="molecule type" value="Genomic_DNA"/>
</dbReference>